<dbReference type="EMBL" id="AZHW01000426">
    <property type="protein sequence ID" value="ETW99610.1"/>
    <property type="molecule type" value="Genomic_DNA"/>
</dbReference>
<protein>
    <submittedName>
        <fullName evidence="1">Uncharacterized protein</fullName>
    </submittedName>
</protein>
<name>W4LPD7_ENTF1</name>
<organism evidence="1 2">
    <name type="scientific">Entotheonella factor</name>
    <dbReference type="NCBI Taxonomy" id="1429438"/>
    <lineage>
        <taxon>Bacteria</taxon>
        <taxon>Pseudomonadati</taxon>
        <taxon>Nitrospinota/Tectimicrobiota group</taxon>
        <taxon>Candidatus Tectimicrobiota</taxon>
        <taxon>Candidatus Entotheonellia</taxon>
        <taxon>Candidatus Entotheonellales</taxon>
        <taxon>Candidatus Entotheonellaceae</taxon>
        <taxon>Candidatus Entotheonella</taxon>
    </lineage>
</organism>
<dbReference type="HOGENOM" id="CLU_2449103_0_0_7"/>
<evidence type="ECO:0000313" key="1">
    <source>
        <dbReference type="EMBL" id="ETW99610.1"/>
    </source>
</evidence>
<dbReference type="Proteomes" id="UP000019141">
    <property type="component" value="Unassembled WGS sequence"/>
</dbReference>
<comment type="caution">
    <text evidence="1">The sequence shown here is derived from an EMBL/GenBank/DDBJ whole genome shotgun (WGS) entry which is preliminary data.</text>
</comment>
<sequence length="89" mass="10035">MSYIFQDVLMVLQRRLGQVDAVSELAQRRLARNPNHLQSLAAQAWVYEQTGKSGLQQQVCRDILERSEQLPVYEQAPALVEAQAALQVA</sequence>
<gene>
    <name evidence="1" type="ORF">ETSY1_14330</name>
</gene>
<accession>W4LPD7</accession>
<evidence type="ECO:0000313" key="2">
    <source>
        <dbReference type="Proteomes" id="UP000019141"/>
    </source>
</evidence>
<dbReference type="AlphaFoldDB" id="W4LPD7"/>
<proteinExistence type="predicted"/>
<keyword evidence="2" id="KW-1185">Reference proteome</keyword>
<reference evidence="1 2" key="1">
    <citation type="journal article" date="2014" name="Nature">
        <title>An environmental bacterial taxon with a large and distinct metabolic repertoire.</title>
        <authorList>
            <person name="Wilson M.C."/>
            <person name="Mori T."/>
            <person name="Ruckert C."/>
            <person name="Uria A.R."/>
            <person name="Helf M.J."/>
            <person name="Takada K."/>
            <person name="Gernert C."/>
            <person name="Steffens U.A."/>
            <person name="Heycke N."/>
            <person name="Schmitt S."/>
            <person name="Rinke C."/>
            <person name="Helfrich E.J."/>
            <person name="Brachmann A.O."/>
            <person name="Gurgui C."/>
            <person name="Wakimoto T."/>
            <person name="Kracht M."/>
            <person name="Crusemann M."/>
            <person name="Hentschel U."/>
            <person name="Abe I."/>
            <person name="Matsunaga S."/>
            <person name="Kalinowski J."/>
            <person name="Takeyama H."/>
            <person name="Piel J."/>
        </authorList>
    </citation>
    <scope>NUCLEOTIDE SEQUENCE [LARGE SCALE GENOMIC DNA]</scope>
    <source>
        <strain evidence="2">TSY1</strain>
    </source>
</reference>